<keyword evidence="1" id="KW-1133">Transmembrane helix</keyword>
<organism evidence="3 4">
    <name type="scientific">Solibacillus palustris</name>
    <dbReference type="NCBI Taxonomy" id="2908203"/>
    <lineage>
        <taxon>Bacteria</taxon>
        <taxon>Bacillati</taxon>
        <taxon>Bacillota</taxon>
        <taxon>Bacilli</taxon>
        <taxon>Bacillales</taxon>
        <taxon>Caryophanaceae</taxon>
        <taxon>Solibacillus</taxon>
    </lineage>
</organism>
<comment type="caution">
    <text evidence="3">The sequence shown here is derived from an EMBL/GenBank/DDBJ whole genome shotgun (WGS) entry which is preliminary data.</text>
</comment>
<sequence>MKKFKLNSFTSMLLAFSILLFTFLIFEDEKIEKYEQVTIVQGDTLWSLAETYRGKMAKNDWINFVKEENGLQDEKVLYGQVLVVPVEKESYYIANLNQNDSTNEKTVKVARSNGSN</sequence>
<evidence type="ECO:0000259" key="2">
    <source>
        <dbReference type="PROSITE" id="PS51782"/>
    </source>
</evidence>
<keyword evidence="1" id="KW-0812">Transmembrane</keyword>
<dbReference type="RefSeq" id="WP_241368719.1">
    <property type="nucleotide sequence ID" value="NZ_JAKZFC010000002.1"/>
</dbReference>
<proteinExistence type="predicted"/>
<evidence type="ECO:0000313" key="4">
    <source>
        <dbReference type="Proteomes" id="UP001316087"/>
    </source>
</evidence>
<dbReference type="CDD" id="cd00118">
    <property type="entry name" value="LysM"/>
    <property type="match status" value="1"/>
</dbReference>
<gene>
    <name evidence="3" type="ORF">LZ480_07110</name>
</gene>
<accession>A0ABS9UBF5</accession>
<name>A0ABS9UBF5_9BACL</name>
<reference evidence="3 4" key="1">
    <citation type="submission" date="2022-03" db="EMBL/GenBank/DDBJ databases">
        <authorList>
            <person name="Jo J.-H."/>
            <person name="Im W.-T."/>
        </authorList>
    </citation>
    <scope>NUCLEOTIDE SEQUENCE [LARGE SCALE GENOMIC DNA]</scope>
    <source>
        <strain evidence="3 4">MA9</strain>
    </source>
</reference>
<dbReference type="InterPro" id="IPR036779">
    <property type="entry name" value="LysM_dom_sf"/>
</dbReference>
<dbReference type="EMBL" id="JAKZFC010000002">
    <property type="protein sequence ID" value="MCH7321659.1"/>
    <property type="molecule type" value="Genomic_DNA"/>
</dbReference>
<protein>
    <submittedName>
        <fullName evidence="3">LysM peptidoglycan-binding domain-containing protein</fullName>
    </submittedName>
</protein>
<dbReference type="InterPro" id="IPR018392">
    <property type="entry name" value="LysM"/>
</dbReference>
<keyword evidence="4" id="KW-1185">Reference proteome</keyword>
<evidence type="ECO:0000313" key="3">
    <source>
        <dbReference type="EMBL" id="MCH7321659.1"/>
    </source>
</evidence>
<feature type="domain" description="LysM" evidence="2">
    <location>
        <begin position="35"/>
        <end position="84"/>
    </location>
</feature>
<dbReference type="Proteomes" id="UP001316087">
    <property type="component" value="Unassembled WGS sequence"/>
</dbReference>
<dbReference type="Gene3D" id="3.10.350.10">
    <property type="entry name" value="LysM domain"/>
    <property type="match status" value="1"/>
</dbReference>
<keyword evidence="1" id="KW-0472">Membrane</keyword>
<evidence type="ECO:0000256" key="1">
    <source>
        <dbReference type="SAM" id="Phobius"/>
    </source>
</evidence>
<dbReference type="Pfam" id="PF01476">
    <property type="entry name" value="LysM"/>
    <property type="match status" value="1"/>
</dbReference>
<dbReference type="PROSITE" id="PS51782">
    <property type="entry name" value="LYSM"/>
    <property type="match status" value="1"/>
</dbReference>
<feature type="transmembrane region" description="Helical" evidence="1">
    <location>
        <begin position="6"/>
        <end position="26"/>
    </location>
</feature>